<sequence>MRSVFTNSRNYHHLTEEAAMTTADSIGSPTRLQGQLFAMVVCFILGLGSLVAWQSMLTISDYYYELFPKYHPARVLTLVYQPFALGTIAILAHTEAKSDTRQRNMTGYILFFLSTLALLVVSTAKAHLYGYELLHILDFILVLGAGPYDSPLFRCIWLWLLQLDLATSGKGGIGNYIGICVIVAAFGVADAHVEGGMVGDLSLMCPNFMQSFLAGLAAAGALTSALRLITKAAFEKSANGLRKGVGDDKQQQILSKKQLLFQNIDYALDLYLIYVLTLSIIPGFLYENTGTHHQLGSWYPLVLIAMYNVWDLISRYIPVVECLKIKSRKGLMLAVLSRFLLIPAFYFTAKYGSQGWMIALVSFLGLTNGYLTVCVLTEAPKGYKGPEQNALGNLMVLFLLGGIFSGVALDWLWLIGSNKQF</sequence>
<keyword evidence="2" id="KW-1185">Reference proteome</keyword>
<proteinExistence type="predicted"/>
<dbReference type="Proteomes" id="UP001062846">
    <property type="component" value="Chromosome 13"/>
</dbReference>
<evidence type="ECO:0000313" key="1">
    <source>
        <dbReference type="EMBL" id="KAI8525342.1"/>
    </source>
</evidence>
<protein>
    <submittedName>
        <fullName evidence="1">Uncharacterized protein</fullName>
    </submittedName>
</protein>
<organism evidence="1 2">
    <name type="scientific">Rhododendron molle</name>
    <name type="common">Chinese azalea</name>
    <name type="synonym">Azalea mollis</name>
    <dbReference type="NCBI Taxonomy" id="49168"/>
    <lineage>
        <taxon>Eukaryota</taxon>
        <taxon>Viridiplantae</taxon>
        <taxon>Streptophyta</taxon>
        <taxon>Embryophyta</taxon>
        <taxon>Tracheophyta</taxon>
        <taxon>Spermatophyta</taxon>
        <taxon>Magnoliopsida</taxon>
        <taxon>eudicotyledons</taxon>
        <taxon>Gunneridae</taxon>
        <taxon>Pentapetalae</taxon>
        <taxon>asterids</taxon>
        <taxon>Ericales</taxon>
        <taxon>Ericaceae</taxon>
        <taxon>Ericoideae</taxon>
        <taxon>Rhodoreae</taxon>
        <taxon>Rhododendron</taxon>
    </lineage>
</organism>
<dbReference type="EMBL" id="CM046400">
    <property type="protein sequence ID" value="KAI8525342.1"/>
    <property type="molecule type" value="Genomic_DNA"/>
</dbReference>
<evidence type="ECO:0000313" key="2">
    <source>
        <dbReference type="Proteomes" id="UP001062846"/>
    </source>
</evidence>
<reference evidence="1" key="1">
    <citation type="submission" date="2022-02" db="EMBL/GenBank/DDBJ databases">
        <title>Plant Genome Project.</title>
        <authorList>
            <person name="Zhang R.-G."/>
        </authorList>
    </citation>
    <scope>NUCLEOTIDE SEQUENCE</scope>
    <source>
        <strain evidence="1">AT1</strain>
    </source>
</reference>
<gene>
    <name evidence="1" type="ORF">RHMOL_Rhmol13G0223400</name>
</gene>
<name>A0ACC0LAE9_RHOML</name>
<accession>A0ACC0LAE9</accession>
<comment type="caution">
    <text evidence="1">The sequence shown here is derived from an EMBL/GenBank/DDBJ whole genome shotgun (WGS) entry which is preliminary data.</text>
</comment>